<gene>
    <name evidence="3" type="ORF">LBV24_14995</name>
</gene>
<dbReference type="Proteomes" id="UP001198402">
    <property type="component" value="Unassembled WGS sequence"/>
</dbReference>
<comment type="caution">
    <text evidence="3">The sequence shown here is derived from an EMBL/GenBank/DDBJ whole genome shotgun (WGS) entry which is preliminary data.</text>
</comment>
<feature type="region of interest" description="Disordered" evidence="1">
    <location>
        <begin position="131"/>
        <end position="172"/>
    </location>
</feature>
<evidence type="ECO:0000313" key="4">
    <source>
        <dbReference type="Proteomes" id="UP001198402"/>
    </source>
</evidence>
<keyword evidence="2" id="KW-0732">Signal</keyword>
<sequence length="388" mass="43849">MKSIQVLLIVTFFFLASLTCNSQNYKDCYCYTYSLQVDLKHSGEDYFVISNVQYTGTDDSCTINQIDFENYVFDYVESRYPKVIDLRSNSYTYCFDNLGKAKNARMEELADNSNGKVLEVTVNFTPDASRIKNNSSSVSKENSQYSDRKISDNNSRSSGKNSSRNMSQNKENYLPNLDRAIYREYPAIKSILPKEGCVVKLFSASEKRGEPSMSETFDYIRNVLRAYGGYKASVNGSPYGEMKSNVELVDISYNGTEFSLLRQGVFSGGKLPKDIKGKTEIIFDLASLDPKSLEISSKSEADLGGGILLEFNSNYKYQLTVKCRFNNCIKNQPIEFVKEASVDAELKSEQTLAFGGTLQDVKKIKKAFEYLLQKISCKSNKANNFFED</sequence>
<keyword evidence="4" id="KW-1185">Reference proteome</keyword>
<dbReference type="EMBL" id="JAIUJS010000026">
    <property type="protein sequence ID" value="MCA0154531.1"/>
    <property type="molecule type" value="Genomic_DNA"/>
</dbReference>
<evidence type="ECO:0000256" key="2">
    <source>
        <dbReference type="SAM" id="SignalP"/>
    </source>
</evidence>
<feature type="signal peptide" evidence="2">
    <location>
        <begin position="1"/>
        <end position="22"/>
    </location>
</feature>
<evidence type="ECO:0000256" key="1">
    <source>
        <dbReference type="SAM" id="MobiDB-lite"/>
    </source>
</evidence>
<organism evidence="3 4">
    <name type="scientific">Winogradskyella vincentii</name>
    <dbReference type="NCBI Taxonomy" id="2877122"/>
    <lineage>
        <taxon>Bacteria</taxon>
        <taxon>Pseudomonadati</taxon>
        <taxon>Bacteroidota</taxon>
        <taxon>Flavobacteriia</taxon>
        <taxon>Flavobacteriales</taxon>
        <taxon>Flavobacteriaceae</taxon>
        <taxon>Winogradskyella</taxon>
    </lineage>
</organism>
<accession>A0ABS7Y3N5</accession>
<dbReference type="RefSeq" id="WP_224479472.1">
    <property type="nucleotide sequence ID" value="NZ_JAIUJS010000026.1"/>
</dbReference>
<feature type="compositionally biased region" description="Low complexity" evidence="1">
    <location>
        <begin position="152"/>
        <end position="167"/>
    </location>
</feature>
<feature type="chain" id="PRO_5045718995" evidence="2">
    <location>
        <begin position="23"/>
        <end position="388"/>
    </location>
</feature>
<name>A0ABS7Y3N5_9FLAO</name>
<protein>
    <submittedName>
        <fullName evidence="3">Uncharacterized protein</fullName>
    </submittedName>
</protein>
<evidence type="ECO:0000313" key="3">
    <source>
        <dbReference type="EMBL" id="MCA0154531.1"/>
    </source>
</evidence>
<proteinExistence type="predicted"/>
<reference evidence="4" key="1">
    <citation type="submission" date="2023-07" db="EMBL/GenBank/DDBJ databases">
        <authorList>
            <person name="Yue Y."/>
        </authorList>
    </citation>
    <scope>NUCLEOTIDE SEQUENCE [LARGE SCALE GENOMIC DNA]</scope>
    <source>
        <strain evidence="4">2Y89</strain>
    </source>
</reference>
<feature type="compositionally biased region" description="Low complexity" evidence="1">
    <location>
        <begin position="133"/>
        <end position="145"/>
    </location>
</feature>